<name>A0A090T5H9_9VIBR</name>
<organism evidence="1 2">
    <name type="scientific">Vibrio maritimus</name>
    <dbReference type="NCBI Taxonomy" id="990268"/>
    <lineage>
        <taxon>Bacteria</taxon>
        <taxon>Pseudomonadati</taxon>
        <taxon>Pseudomonadota</taxon>
        <taxon>Gammaproteobacteria</taxon>
        <taxon>Vibrionales</taxon>
        <taxon>Vibrionaceae</taxon>
        <taxon>Vibrio</taxon>
    </lineage>
</organism>
<reference evidence="1 2" key="2">
    <citation type="submission" date="2014-09" db="EMBL/GenBank/DDBJ databases">
        <authorList>
            <consortium name="NBRP consortium"/>
            <person name="Sawabe T."/>
            <person name="Meirelles P."/>
            <person name="Nakanishi M."/>
            <person name="Sayaka M."/>
            <person name="Hattori M."/>
            <person name="Ohkuma M."/>
        </authorList>
    </citation>
    <scope>NUCLEOTIDE SEQUENCE [LARGE SCALE GENOMIC DNA]</scope>
    <source>
        <strain evidence="1 2">JCM 19240</strain>
    </source>
</reference>
<reference evidence="1 2" key="1">
    <citation type="submission" date="2014-09" db="EMBL/GenBank/DDBJ databases">
        <title>Vibrio maritimus JCM 19240. (C210) whole genome shotgun sequence.</title>
        <authorList>
            <person name="Sawabe T."/>
            <person name="Meirelles P."/>
            <person name="Nakanishi M."/>
            <person name="Sayaka M."/>
            <person name="Hattori M."/>
            <person name="Ohkuma M."/>
        </authorList>
    </citation>
    <scope>NUCLEOTIDE SEQUENCE [LARGE SCALE GENOMIC DNA]</scope>
    <source>
        <strain evidence="1 2">JCM 19240</strain>
    </source>
</reference>
<dbReference type="Proteomes" id="UP000029224">
    <property type="component" value="Unassembled WGS sequence"/>
</dbReference>
<protein>
    <submittedName>
        <fullName evidence="1">Uncharacterized protein</fullName>
    </submittedName>
</protein>
<sequence>MNSNQQVHQTLLQSLTDIGSQYNSLDRQKETSIDMVFLLKR</sequence>
<comment type="caution">
    <text evidence="1">The sequence shown here is derived from an EMBL/GenBank/DDBJ whole genome shotgun (WGS) entry which is preliminary data.</text>
</comment>
<dbReference type="AlphaFoldDB" id="A0A090T5H9"/>
<dbReference type="EMBL" id="BBMT01000005">
    <property type="protein sequence ID" value="GAL34463.1"/>
    <property type="molecule type" value="Genomic_DNA"/>
</dbReference>
<proteinExistence type="predicted"/>
<accession>A0A090T5H9</accession>
<evidence type="ECO:0000313" key="2">
    <source>
        <dbReference type="Proteomes" id="UP000029224"/>
    </source>
</evidence>
<evidence type="ECO:0000313" key="1">
    <source>
        <dbReference type="EMBL" id="GAL34463.1"/>
    </source>
</evidence>
<gene>
    <name evidence="1" type="ORF">JCM19240_4013</name>
</gene>
<keyword evidence="2" id="KW-1185">Reference proteome</keyword>